<keyword evidence="4 5" id="KW-0067">ATP-binding</keyword>
<dbReference type="PROSITE" id="PS50011">
    <property type="entry name" value="PROTEIN_KINASE_DOM"/>
    <property type="match status" value="1"/>
</dbReference>
<feature type="compositionally biased region" description="Low complexity" evidence="6">
    <location>
        <begin position="259"/>
        <end position="274"/>
    </location>
</feature>
<dbReference type="Gene3D" id="1.10.510.10">
    <property type="entry name" value="Transferase(Phosphotransferase) domain 1"/>
    <property type="match status" value="1"/>
</dbReference>
<reference evidence="9 10" key="1">
    <citation type="submission" date="2019-06" db="EMBL/GenBank/DDBJ databases">
        <title>Sequencing the genomes of 1000 actinobacteria strains.</title>
        <authorList>
            <person name="Klenk H.-P."/>
        </authorList>
    </citation>
    <scope>NUCLEOTIDE SEQUENCE [LARGE SCALE GENOMIC DNA]</scope>
    <source>
        <strain evidence="9 10">DSM 45043</strain>
    </source>
</reference>
<dbReference type="SMART" id="SM00220">
    <property type="entry name" value="S_TKc"/>
    <property type="match status" value="1"/>
</dbReference>
<dbReference type="GO" id="GO:0005524">
    <property type="term" value="F:ATP binding"/>
    <property type="evidence" value="ECO:0007669"/>
    <property type="project" value="UniProtKB-UniRule"/>
</dbReference>
<dbReference type="Gene3D" id="3.30.200.20">
    <property type="entry name" value="Phosphorylase Kinase, domain 1"/>
    <property type="match status" value="1"/>
</dbReference>
<evidence type="ECO:0000313" key="9">
    <source>
        <dbReference type="EMBL" id="TQM70627.1"/>
    </source>
</evidence>
<keyword evidence="2 5" id="KW-0547">Nucleotide-binding</keyword>
<feature type="region of interest" description="Disordered" evidence="6">
    <location>
        <begin position="251"/>
        <end position="274"/>
    </location>
</feature>
<name>A0A543IJ84_9ACTN</name>
<dbReference type="PANTHER" id="PTHR43289:SF34">
    <property type="entry name" value="SERINE_THREONINE-PROTEIN KINASE YBDM-RELATED"/>
    <property type="match status" value="1"/>
</dbReference>
<dbReference type="GO" id="GO:0004674">
    <property type="term" value="F:protein serine/threonine kinase activity"/>
    <property type="evidence" value="ECO:0007669"/>
    <property type="project" value="UniProtKB-KW"/>
</dbReference>
<keyword evidence="9" id="KW-0723">Serine/threonine-protein kinase</keyword>
<evidence type="ECO:0000256" key="4">
    <source>
        <dbReference type="ARBA" id="ARBA00022840"/>
    </source>
</evidence>
<dbReference type="CDD" id="cd14014">
    <property type="entry name" value="STKc_PknB_like"/>
    <property type="match status" value="1"/>
</dbReference>
<keyword evidence="7" id="KW-0472">Membrane</keyword>
<dbReference type="PROSITE" id="PS00107">
    <property type="entry name" value="PROTEIN_KINASE_ATP"/>
    <property type="match status" value="1"/>
</dbReference>
<keyword evidence="7" id="KW-0812">Transmembrane</keyword>
<keyword evidence="1" id="KW-0808">Transferase</keyword>
<protein>
    <submittedName>
        <fullName evidence="9">Serine/threonine protein kinase</fullName>
    </submittedName>
</protein>
<feature type="binding site" evidence="5">
    <location>
        <position position="43"/>
    </location>
    <ligand>
        <name>ATP</name>
        <dbReference type="ChEBI" id="CHEBI:30616"/>
    </ligand>
</feature>
<dbReference type="Pfam" id="PF00069">
    <property type="entry name" value="Pkinase"/>
    <property type="match status" value="1"/>
</dbReference>
<proteinExistence type="predicted"/>
<feature type="region of interest" description="Disordered" evidence="6">
    <location>
        <begin position="377"/>
        <end position="436"/>
    </location>
</feature>
<dbReference type="InterPro" id="IPR011009">
    <property type="entry name" value="Kinase-like_dom_sf"/>
</dbReference>
<dbReference type="PANTHER" id="PTHR43289">
    <property type="entry name" value="MITOGEN-ACTIVATED PROTEIN KINASE KINASE KINASE 20-RELATED"/>
    <property type="match status" value="1"/>
</dbReference>
<evidence type="ECO:0000256" key="1">
    <source>
        <dbReference type="ARBA" id="ARBA00022679"/>
    </source>
</evidence>
<dbReference type="AlphaFoldDB" id="A0A543IJ84"/>
<dbReference type="EMBL" id="VFPO01000001">
    <property type="protein sequence ID" value="TQM70627.1"/>
    <property type="molecule type" value="Genomic_DNA"/>
</dbReference>
<feature type="compositionally biased region" description="Pro residues" evidence="6">
    <location>
        <begin position="310"/>
        <end position="336"/>
    </location>
</feature>
<accession>A0A543IJ84</accession>
<keyword evidence="10" id="KW-1185">Reference proteome</keyword>
<evidence type="ECO:0000256" key="6">
    <source>
        <dbReference type="SAM" id="MobiDB-lite"/>
    </source>
</evidence>
<evidence type="ECO:0000256" key="7">
    <source>
        <dbReference type="SAM" id="Phobius"/>
    </source>
</evidence>
<evidence type="ECO:0000256" key="3">
    <source>
        <dbReference type="ARBA" id="ARBA00022777"/>
    </source>
</evidence>
<sequence length="637" mass="65885">MEALRPEDPRGAGAYRLIARLGAGGMGRVFLGRSARGRMVAVKLVHPELARDPDFRRRFRHEVEAARRVGGEWTAAVLDADTDSETPWVATAYVPGPSLQEIVDLHGPLPEASVLALAGALARALQAVHGNDLIHRDLKPSNVLVTIDGPRLIDFGIARSVDTGVATRTGTLIGSPGYMSPEQVRGEPLTPASDVFSLGAVLAYAATGRPPFGGGEGGVHAQLFRVASEPADLDGLTGPVRELVDRCLAKEPGDRPAVDDLLGDPPGDGTWLPPEVVAELGRHAARLLDVEDPHTGAPDPPAAAQASPAAPVPSPAAPAPAAPAPAPLPPPGPPPGGTRVAPGAGERSRMPLYLAMGAAAAIGVVLAGLLFVLTQSGEKGDGRAGRDAPAGQGGSGRAETADAREARDGGDRKSGDVPGGMLGSWEHDTSPAPETNGHLRRITVEQGAVGDQVLTLISANEIRLCIHKGVLREGGTTLRVDLGLDLSEPVGCAKKSTAVLTLDGGKVRLVHEGATATLSRVQGRSIPEQYRGTWEAVVGRPVPGATSPDRRVFDLTAGPVGTEAVKITNIPGKVGGSSCSAMATLLSVEREFVLYSSRLLTPGDECRLAGMQRLVPGPDGSLRWENGSGAHSTLRRA</sequence>
<feature type="transmembrane region" description="Helical" evidence="7">
    <location>
        <begin position="352"/>
        <end position="373"/>
    </location>
</feature>
<evidence type="ECO:0000256" key="5">
    <source>
        <dbReference type="PROSITE-ProRule" id="PRU10141"/>
    </source>
</evidence>
<organism evidence="9 10">
    <name type="scientific">Actinomadura hallensis</name>
    <dbReference type="NCBI Taxonomy" id="337895"/>
    <lineage>
        <taxon>Bacteria</taxon>
        <taxon>Bacillati</taxon>
        <taxon>Actinomycetota</taxon>
        <taxon>Actinomycetes</taxon>
        <taxon>Streptosporangiales</taxon>
        <taxon>Thermomonosporaceae</taxon>
        <taxon>Actinomadura</taxon>
    </lineage>
</organism>
<dbReference type="InterPro" id="IPR017441">
    <property type="entry name" value="Protein_kinase_ATP_BS"/>
</dbReference>
<evidence type="ECO:0000259" key="8">
    <source>
        <dbReference type="PROSITE" id="PS50011"/>
    </source>
</evidence>
<dbReference type="Proteomes" id="UP000316706">
    <property type="component" value="Unassembled WGS sequence"/>
</dbReference>
<feature type="domain" description="Protein kinase" evidence="8">
    <location>
        <begin position="15"/>
        <end position="272"/>
    </location>
</feature>
<dbReference type="InterPro" id="IPR008271">
    <property type="entry name" value="Ser/Thr_kinase_AS"/>
</dbReference>
<dbReference type="InterPro" id="IPR000719">
    <property type="entry name" value="Prot_kinase_dom"/>
</dbReference>
<evidence type="ECO:0000313" key="10">
    <source>
        <dbReference type="Proteomes" id="UP000316706"/>
    </source>
</evidence>
<evidence type="ECO:0000256" key="2">
    <source>
        <dbReference type="ARBA" id="ARBA00022741"/>
    </source>
</evidence>
<gene>
    <name evidence="9" type="ORF">FHX41_4362</name>
</gene>
<feature type="region of interest" description="Disordered" evidence="6">
    <location>
        <begin position="291"/>
        <end position="344"/>
    </location>
</feature>
<keyword evidence="3 9" id="KW-0418">Kinase</keyword>
<keyword evidence="7" id="KW-1133">Transmembrane helix</keyword>
<dbReference type="PROSITE" id="PS00108">
    <property type="entry name" value="PROTEIN_KINASE_ST"/>
    <property type="match status" value="1"/>
</dbReference>
<feature type="compositionally biased region" description="Basic and acidic residues" evidence="6">
    <location>
        <begin position="399"/>
        <end position="415"/>
    </location>
</feature>
<comment type="caution">
    <text evidence="9">The sequence shown here is derived from an EMBL/GenBank/DDBJ whole genome shotgun (WGS) entry which is preliminary data.</text>
</comment>
<dbReference type="SUPFAM" id="SSF56112">
    <property type="entry name" value="Protein kinase-like (PK-like)"/>
    <property type="match status" value="1"/>
</dbReference>
<dbReference type="RefSeq" id="WP_221635379.1">
    <property type="nucleotide sequence ID" value="NZ_VFPO01000001.1"/>
</dbReference>